<reference evidence="2 3" key="1">
    <citation type="journal article" date="2019" name="Nat. Ecol. Evol.">
        <title>Megaphylogeny resolves global patterns of mushroom evolution.</title>
        <authorList>
            <person name="Varga T."/>
            <person name="Krizsan K."/>
            <person name="Foldi C."/>
            <person name="Dima B."/>
            <person name="Sanchez-Garcia M."/>
            <person name="Sanchez-Ramirez S."/>
            <person name="Szollosi G.J."/>
            <person name="Szarkandi J.G."/>
            <person name="Papp V."/>
            <person name="Albert L."/>
            <person name="Andreopoulos W."/>
            <person name="Angelini C."/>
            <person name="Antonin V."/>
            <person name="Barry K.W."/>
            <person name="Bougher N.L."/>
            <person name="Buchanan P."/>
            <person name="Buyck B."/>
            <person name="Bense V."/>
            <person name="Catcheside P."/>
            <person name="Chovatia M."/>
            <person name="Cooper J."/>
            <person name="Damon W."/>
            <person name="Desjardin D."/>
            <person name="Finy P."/>
            <person name="Geml J."/>
            <person name="Haridas S."/>
            <person name="Hughes K."/>
            <person name="Justo A."/>
            <person name="Karasinski D."/>
            <person name="Kautmanova I."/>
            <person name="Kiss B."/>
            <person name="Kocsube S."/>
            <person name="Kotiranta H."/>
            <person name="LaButti K.M."/>
            <person name="Lechner B.E."/>
            <person name="Liimatainen K."/>
            <person name="Lipzen A."/>
            <person name="Lukacs Z."/>
            <person name="Mihaltcheva S."/>
            <person name="Morgado L.N."/>
            <person name="Niskanen T."/>
            <person name="Noordeloos M.E."/>
            <person name="Ohm R.A."/>
            <person name="Ortiz-Santana B."/>
            <person name="Ovrebo C."/>
            <person name="Racz N."/>
            <person name="Riley R."/>
            <person name="Savchenko A."/>
            <person name="Shiryaev A."/>
            <person name="Soop K."/>
            <person name="Spirin V."/>
            <person name="Szebenyi C."/>
            <person name="Tomsovsky M."/>
            <person name="Tulloss R.E."/>
            <person name="Uehling J."/>
            <person name="Grigoriev I.V."/>
            <person name="Vagvolgyi C."/>
            <person name="Papp T."/>
            <person name="Martin F.M."/>
            <person name="Miettinen O."/>
            <person name="Hibbett D.S."/>
            <person name="Nagy L.G."/>
        </authorList>
    </citation>
    <scope>NUCLEOTIDE SEQUENCE [LARGE SCALE GENOMIC DNA]</scope>
    <source>
        <strain evidence="2 3">FP101781</strain>
    </source>
</reference>
<proteinExistence type="predicted"/>
<comment type="caution">
    <text evidence="2">The sequence shown here is derived from an EMBL/GenBank/DDBJ whole genome shotgun (WGS) entry which is preliminary data.</text>
</comment>
<evidence type="ECO:0000256" key="1">
    <source>
        <dbReference type="SAM" id="MobiDB-lite"/>
    </source>
</evidence>
<protein>
    <submittedName>
        <fullName evidence="2">Uncharacterized protein</fullName>
    </submittedName>
</protein>
<sequence>MTRRALTASYSSHGCDPPLVPQTATPPPNPPVRQGIVRAEQTNETSVPTPQLLTKRLIEASFNVIESRHLDPSNERTLHASSTPTRPHASKFYLVGAMAAVEPETWFSYTLPSRLAKKLRTRLTKRPSPPYEASNTTRGYMADIRSELRDVSGANQVYRINNSATVGGEDRSLRKLKAYQRPVQCEKVSHANEIRPKHLPKPGPRVREVQLKKTAAHRRACGTPSKDRAGSPRGVYLYDPCLSRSVNQMVQQGPDLYIFGVLWHQKMRWIKDSRYEGSETSWFGKWVKVYSVVWEVGEGIPKVDQAGEDRVAKKIKRGSSSREETDK</sequence>
<dbReference type="EMBL" id="QPFP01000274">
    <property type="protein sequence ID" value="TEB18279.1"/>
    <property type="molecule type" value="Genomic_DNA"/>
</dbReference>
<accession>A0A4Y7S9T1</accession>
<gene>
    <name evidence="2" type="ORF">FA13DRAFT_1720208</name>
</gene>
<dbReference type="AlphaFoldDB" id="A0A4Y7S9T1"/>
<feature type="compositionally biased region" description="Pro residues" evidence="1">
    <location>
        <begin position="18"/>
        <end position="31"/>
    </location>
</feature>
<keyword evidence="3" id="KW-1185">Reference proteome</keyword>
<feature type="region of interest" description="Disordered" evidence="1">
    <location>
        <begin position="1"/>
        <end position="34"/>
    </location>
</feature>
<name>A0A4Y7S9T1_COPMI</name>
<dbReference type="Proteomes" id="UP000298030">
    <property type="component" value="Unassembled WGS sequence"/>
</dbReference>
<evidence type="ECO:0000313" key="2">
    <source>
        <dbReference type="EMBL" id="TEB18279.1"/>
    </source>
</evidence>
<evidence type="ECO:0000313" key="3">
    <source>
        <dbReference type="Proteomes" id="UP000298030"/>
    </source>
</evidence>
<organism evidence="2 3">
    <name type="scientific">Coprinellus micaceus</name>
    <name type="common">Glistening ink-cap mushroom</name>
    <name type="synonym">Coprinus micaceus</name>
    <dbReference type="NCBI Taxonomy" id="71717"/>
    <lineage>
        <taxon>Eukaryota</taxon>
        <taxon>Fungi</taxon>
        <taxon>Dikarya</taxon>
        <taxon>Basidiomycota</taxon>
        <taxon>Agaricomycotina</taxon>
        <taxon>Agaricomycetes</taxon>
        <taxon>Agaricomycetidae</taxon>
        <taxon>Agaricales</taxon>
        <taxon>Agaricineae</taxon>
        <taxon>Psathyrellaceae</taxon>
        <taxon>Coprinellus</taxon>
    </lineage>
</organism>